<proteinExistence type="inferred from homology"/>
<name>A0A3Q3AY18_KRYMA</name>
<dbReference type="OrthoDB" id="8933988at2759"/>
<dbReference type="GeneID" id="108236089"/>
<evidence type="ECO:0000256" key="4">
    <source>
        <dbReference type="SAM" id="MobiDB-lite"/>
    </source>
</evidence>
<reference evidence="6" key="2">
    <citation type="submission" date="2025-09" db="UniProtKB">
        <authorList>
            <consortium name="Ensembl"/>
        </authorList>
    </citation>
    <scope>IDENTIFICATION</scope>
</reference>
<sequence>MSTSASQSELRLVVLGPKQAGSRPAVCSILGLEDQGPAEGAAQECTKHRGEAAGSQVVVVSSPAWFSSACDPEERRKHISSLVALSSPGPHAFLLCVAVNQPAEDETKALDALTKLFGPSAVSGNTIVLFTHTEELEEDEQLESYLVTWRKDLLEMVARCGDRYHTLESRGGGAEEQRRAAGELLEKVEQAVRESGSRHFSCPLYQEAEERLRTRQMEVARQRRREGEPASPTHAEAGVTEEEVEAAREEAERSVGGFDLDLGGIFSSSGASPPSRAPSFLGGLWEKLTAWIRWLPSLVRREALVGALVGLFVGGPFGGMVGATVGSVATEVGKRKTEEKTEKTK</sequence>
<feature type="domain" description="AIG1-type G" evidence="5">
    <location>
        <begin position="7"/>
        <end position="209"/>
    </location>
</feature>
<evidence type="ECO:0000259" key="5">
    <source>
        <dbReference type="PROSITE" id="PS51720"/>
    </source>
</evidence>
<evidence type="ECO:0000256" key="3">
    <source>
        <dbReference type="ARBA" id="ARBA00023134"/>
    </source>
</evidence>
<keyword evidence="2" id="KW-0547">Nucleotide-binding</keyword>
<dbReference type="Ensembl" id="ENSKMAT00000016645.1">
    <property type="protein sequence ID" value="ENSKMAP00000016414.1"/>
    <property type="gene ID" value="ENSKMAG00000012252.1"/>
</dbReference>
<evidence type="ECO:0000256" key="1">
    <source>
        <dbReference type="ARBA" id="ARBA00008535"/>
    </source>
</evidence>
<evidence type="ECO:0000313" key="7">
    <source>
        <dbReference type="Proteomes" id="UP000264800"/>
    </source>
</evidence>
<dbReference type="Pfam" id="PF04548">
    <property type="entry name" value="AIG1"/>
    <property type="match status" value="1"/>
</dbReference>
<dbReference type="PROSITE" id="PS51720">
    <property type="entry name" value="G_AIG1"/>
    <property type="match status" value="1"/>
</dbReference>
<dbReference type="KEGG" id="kmr:108236089"/>
<accession>A0A3Q3AY18</accession>
<evidence type="ECO:0000256" key="2">
    <source>
        <dbReference type="ARBA" id="ARBA00022741"/>
    </source>
</evidence>
<dbReference type="OMA" id="CSKHRGE"/>
<dbReference type="Proteomes" id="UP000264800">
    <property type="component" value="Unplaced"/>
</dbReference>
<organism evidence="6 7">
    <name type="scientific">Kryptolebias marmoratus</name>
    <name type="common">Mangrove killifish</name>
    <name type="synonym">Rivulus marmoratus</name>
    <dbReference type="NCBI Taxonomy" id="37003"/>
    <lineage>
        <taxon>Eukaryota</taxon>
        <taxon>Metazoa</taxon>
        <taxon>Chordata</taxon>
        <taxon>Craniata</taxon>
        <taxon>Vertebrata</taxon>
        <taxon>Euteleostomi</taxon>
        <taxon>Actinopterygii</taxon>
        <taxon>Neopterygii</taxon>
        <taxon>Teleostei</taxon>
        <taxon>Neoteleostei</taxon>
        <taxon>Acanthomorphata</taxon>
        <taxon>Ovalentaria</taxon>
        <taxon>Atherinomorphae</taxon>
        <taxon>Cyprinodontiformes</taxon>
        <taxon>Rivulidae</taxon>
        <taxon>Kryptolebias</taxon>
    </lineage>
</organism>
<dbReference type="Gene3D" id="3.40.50.300">
    <property type="entry name" value="P-loop containing nucleotide triphosphate hydrolases"/>
    <property type="match status" value="1"/>
</dbReference>
<dbReference type="PANTHER" id="PTHR10903">
    <property type="entry name" value="GTPASE, IMAP FAMILY MEMBER-RELATED"/>
    <property type="match status" value="1"/>
</dbReference>
<feature type="region of interest" description="Disordered" evidence="4">
    <location>
        <begin position="220"/>
        <end position="245"/>
    </location>
</feature>
<keyword evidence="3" id="KW-0342">GTP-binding</keyword>
<protein>
    <submittedName>
        <fullName evidence="6">Si:dkeyp-69e1.8</fullName>
    </submittedName>
</protein>
<evidence type="ECO:0000313" key="6">
    <source>
        <dbReference type="Ensembl" id="ENSKMAP00000016414.1"/>
    </source>
</evidence>
<comment type="similarity">
    <text evidence="1">Belongs to the TRAFAC class TrmE-Era-EngA-EngB-Septin-like GTPase superfamily. AIG1/Toc34/Toc159-like paraseptin GTPase family. IAN subfamily.</text>
</comment>
<dbReference type="InterPro" id="IPR006703">
    <property type="entry name" value="G_AIG1"/>
</dbReference>
<dbReference type="GO" id="GO:0005525">
    <property type="term" value="F:GTP binding"/>
    <property type="evidence" value="ECO:0007669"/>
    <property type="project" value="UniProtKB-KW"/>
</dbReference>
<dbReference type="AlphaFoldDB" id="A0A3Q3AY18"/>
<dbReference type="RefSeq" id="XP_017272027.1">
    <property type="nucleotide sequence ID" value="XM_017416538.3"/>
</dbReference>
<dbReference type="InterPro" id="IPR027417">
    <property type="entry name" value="P-loop_NTPase"/>
</dbReference>
<keyword evidence="7" id="KW-1185">Reference proteome</keyword>
<reference evidence="6" key="1">
    <citation type="submission" date="2025-08" db="UniProtKB">
        <authorList>
            <consortium name="Ensembl"/>
        </authorList>
    </citation>
    <scope>IDENTIFICATION</scope>
</reference>
<dbReference type="InterPro" id="IPR045058">
    <property type="entry name" value="GIMA/IAN/Toc"/>
</dbReference>
<dbReference type="GeneTree" id="ENSGT00940000165343"/>
<dbReference type="FunFam" id="3.40.50.300:FF:002274">
    <property type="entry name" value="Si:dkeyp-69e1.8"/>
    <property type="match status" value="1"/>
</dbReference>
<dbReference type="PANTHER" id="PTHR10903:SF167">
    <property type="entry name" value="GTPASE IMAP FAMILY MEMBER 6-RELATED"/>
    <property type="match status" value="1"/>
</dbReference>